<dbReference type="SUPFAM" id="SSF51306">
    <property type="entry name" value="LexA/Signal peptidase"/>
    <property type="match status" value="1"/>
</dbReference>
<dbReference type="Pfam" id="PF10502">
    <property type="entry name" value="Peptidase_S26"/>
    <property type="match status" value="1"/>
</dbReference>
<accession>A0ABV9T5A9</accession>
<evidence type="ECO:0000259" key="1">
    <source>
        <dbReference type="Pfam" id="PF10502"/>
    </source>
</evidence>
<dbReference type="EMBL" id="JBHSJJ010000013">
    <property type="protein sequence ID" value="MFC4873907.1"/>
    <property type="molecule type" value="Genomic_DNA"/>
</dbReference>
<comment type="caution">
    <text evidence="2">The sequence shown here is derived from an EMBL/GenBank/DDBJ whole genome shotgun (WGS) entry which is preliminary data.</text>
</comment>
<keyword evidence="3" id="KW-1185">Reference proteome</keyword>
<dbReference type="InterPro" id="IPR036286">
    <property type="entry name" value="LexA/Signal_pep-like_sf"/>
</dbReference>
<dbReference type="Proteomes" id="UP001595818">
    <property type="component" value="Unassembled WGS sequence"/>
</dbReference>
<organism evidence="2 3">
    <name type="scientific">Negadavirga shengliensis</name>
    <dbReference type="NCBI Taxonomy" id="1389218"/>
    <lineage>
        <taxon>Bacteria</taxon>
        <taxon>Pseudomonadati</taxon>
        <taxon>Bacteroidota</taxon>
        <taxon>Cytophagia</taxon>
        <taxon>Cytophagales</taxon>
        <taxon>Cyclobacteriaceae</taxon>
        <taxon>Negadavirga</taxon>
    </lineage>
</organism>
<dbReference type="RefSeq" id="WP_377067234.1">
    <property type="nucleotide sequence ID" value="NZ_JBHSJJ010000013.1"/>
</dbReference>
<sequence>MTYLVKRCVVLPGDVLEIRDRQVYINQHKMNNPAGVKLLYEVVTYEVVTEYPLQPHPLPCPFSRPNS</sequence>
<protein>
    <submittedName>
        <fullName evidence="2">S26 family signal peptidase</fullName>
    </submittedName>
</protein>
<feature type="domain" description="Peptidase S26" evidence="1">
    <location>
        <begin position="4"/>
        <end position="34"/>
    </location>
</feature>
<evidence type="ECO:0000313" key="2">
    <source>
        <dbReference type="EMBL" id="MFC4873907.1"/>
    </source>
</evidence>
<gene>
    <name evidence="2" type="ORF">ACFPFU_19540</name>
</gene>
<dbReference type="InterPro" id="IPR019533">
    <property type="entry name" value="Peptidase_S26"/>
</dbReference>
<evidence type="ECO:0000313" key="3">
    <source>
        <dbReference type="Proteomes" id="UP001595818"/>
    </source>
</evidence>
<dbReference type="Gene3D" id="2.10.109.10">
    <property type="entry name" value="Umud Fragment, subunit A"/>
    <property type="match status" value="1"/>
</dbReference>
<name>A0ABV9T5A9_9BACT</name>
<proteinExistence type="predicted"/>
<reference evidence="3" key="1">
    <citation type="journal article" date="2019" name="Int. J. Syst. Evol. Microbiol.">
        <title>The Global Catalogue of Microorganisms (GCM) 10K type strain sequencing project: providing services to taxonomists for standard genome sequencing and annotation.</title>
        <authorList>
            <consortium name="The Broad Institute Genomics Platform"/>
            <consortium name="The Broad Institute Genome Sequencing Center for Infectious Disease"/>
            <person name="Wu L."/>
            <person name="Ma J."/>
        </authorList>
    </citation>
    <scope>NUCLEOTIDE SEQUENCE [LARGE SCALE GENOMIC DNA]</scope>
    <source>
        <strain evidence="3">CGMCC 4.7466</strain>
    </source>
</reference>